<accession>A0ABS3ASK4</accession>
<evidence type="ECO:0000313" key="13">
    <source>
        <dbReference type="Proteomes" id="UP000722121"/>
    </source>
</evidence>
<organism evidence="12 13">
    <name type="scientific">Simkania negevensis</name>
    <dbReference type="NCBI Taxonomy" id="83561"/>
    <lineage>
        <taxon>Bacteria</taxon>
        <taxon>Pseudomonadati</taxon>
        <taxon>Chlamydiota</taxon>
        <taxon>Chlamydiia</taxon>
        <taxon>Parachlamydiales</taxon>
        <taxon>Simkaniaceae</taxon>
        <taxon>Simkania</taxon>
    </lineage>
</organism>
<evidence type="ECO:0000256" key="5">
    <source>
        <dbReference type="ARBA" id="ARBA00023239"/>
    </source>
</evidence>
<comment type="pathway">
    <text evidence="1 7 8">Porphyrin-containing compound metabolism; protoporphyrin-IX biosynthesis; coproporphyrinogen-III from 5-aminolevulinate: step 4/4.</text>
</comment>
<feature type="binding site" evidence="7">
    <location>
        <position position="201"/>
    </location>
    <ligand>
        <name>substrate</name>
    </ligand>
</feature>
<dbReference type="PROSITE" id="PS00907">
    <property type="entry name" value="UROD_2"/>
    <property type="match status" value="1"/>
</dbReference>
<evidence type="ECO:0000256" key="8">
    <source>
        <dbReference type="RuleBase" id="RU000554"/>
    </source>
</evidence>
<feature type="site" description="Transition state stabilizer" evidence="7">
    <location>
        <position position="71"/>
    </location>
</feature>
<dbReference type="Gene3D" id="3.20.20.210">
    <property type="match status" value="1"/>
</dbReference>
<dbReference type="PROSITE" id="PS00906">
    <property type="entry name" value="UROD_1"/>
    <property type="match status" value="1"/>
</dbReference>
<evidence type="ECO:0000259" key="10">
    <source>
        <dbReference type="PROSITE" id="PS00906"/>
    </source>
</evidence>
<dbReference type="HAMAP" id="MF_00218">
    <property type="entry name" value="URO_D"/>
    <property type="match status" value="1"/>
</dbReference>
<comment type="catalytic activity">
    <reaction evidence="7 8">
        <text>uroporphyrinogen III + 4 H(+) = coproporphyrinogen III + 4 CO2</text>
        <dbReference type="Rhea" id="RHEA:19865"/>
        <dbReference type="ChEBI" id="CHEBI:15378"/>
        <dbReference type="ChEBI" id="CHEBI:16526"/>
        <dbReference type="ChEBI" id="CHEBI:57308"/>
        <dbReference type="ChEBI" id="CHEBI:57309"/>
        <dbReference type="EC" id="4.1.1.37"/>
    </reaction>
</comment>
<feature type="binding site" evidence="7">
    <location>
        <position position="71"/>
    </location>
    <ligand>
        <name>substrate</name>
    </ligand>
</feature>
<dbReference type="GO" id="GO:0004853">
    <property type="term" value="F:uroporphyrinogen decarboxylase activity"/>
    <property type="evidence" value="ECO:0007669"/>
    <property type="project" value="UniProtKB-EC"/>
</dbReference>
<protein>
    <recommendedName>
        <fullName evidence="3 7">Uroporphyrinogen decarboxylase</fullName>
        <shortName evidence="7">UPD</shortName>
        <shortName evidence="7">URO-D</shortName>
        <ecNumber evidence="3 7">4.1.1.37</ecNumber>
    </recommendedName>
</protein>
<proteinExistence type="inferred from homology"/>
<feature type="binding site" evidence="7">
    <location>
        <position position="146"/>
    </location>
    <ligand>
        <name>substrate</name>
    </ligand>
</feature>
<comment type="subunit">
    <text evidence="7">Homodimer.</text>
</comment>
<evidence type="ECO:0000256" key="6">
    <source>
        <dbReference type="ARBA" id="ARBA00023244"/>
    </source>
</evidence>
<evidence type="ECO:0000259" key="11">
    <source>
        <dbReference type="PROSITE" id="PS00907"/>
    </source>
</evidence>
<dbReference type="Proteomes" id="UP000722121">
    <property type="component" value="Unassembled WGS sequence"/>
</dbReference>
<dbReference type="Pfam" id="PF01208">
    <property type="entry name" value="URO-D"/>
    <property type="match status" value="1"/>
</dbReference>
<dbReference type="EMBL" id="JAFITR010000076">
    <property type="protein sequence ID" value="MBN4067164.1"/>
    <property type="molecule type" value="Genomic_DNA"/>
</dbReference>
<comment type="caution">
    <text evidence="12">The sequence shown here is derived from an EMBL/GenBank/DDBJ whole genome shotgun (WGS) entry which is preliminary data.</text>
</comment>
<comment type="similarity">
    <text evidence="2 7 9">Belongs to the uroporphyrinogen decarboxylase family.</text>
</comment>
<keyword evidence="4 7" id="KW-0210">Decarboxylase</keyword>
<sequence length="332" mass="36597">MTKFLQALKGCNSGKPPVWLMRQAGRYLPEYRKIRQKHRLIEMFHSPEIVAHVTLQPIVRFGLDAAILFADILLLLEGFGVSVDYIEGKGPSLSSSPKTPAELSALTASFDLDALEYVQEAVKLTLQAVDVPLIGFCGGPFTVASYLIEGGANKDLAKTMRWLYRAPDEMKALLDTIAEATVAYLKMQEAAGVHAIQIFDTWAGMLSWSAFKEYCLPYYKQITSQLQCPVILFCKGSSLLYPLMVQAGPEAISIDWQGNLAQIRKELPSTIALQGNLSPYALFGTPEVLVNETKEILAAMKDDPAFIFGLGHGILPDTPLDNVQRLVDTVKE</sequence>
<evidence type="ECO:0000256" key="2">
    <source>
        <dbReference type="ARBA" id="ARBA00009935"/>
    </source>
</evidence>
<dbReference type="SUPFAM" id="SSF51726">
    <property type="entry name" value="UROD/MetE-like"/>
    <property type="match status" value="1"/>
</dbReference>
<keyword evidence="6 7" id="KW-0627">Porphyrin biosynthesis</keyword>
<keyword evidence="5 7" id="KW-0456">Lyase</keyword>
<feature type="binding site" evidence="7">
    <location>
        <begin position="22"/>
        <end position="26"/>
    </location>
    <ligand>
        <name>substrate</name>
    </ligand>
</feature>
<evidence type="ECO:0000256" key="7">
    <source>
        <dbReference type="HAMAP-Rule" id="MF_00218"/>
    </source>
</evidence>
<evidence type="ECO:0000256" key="9">
    <source>
        <dbReference type="RuleBase" id="RU004169"/>
    </source>
</evidence>
<name>A0ABS3ASK4_9BACT</name>
<dbReference type="InterPro" id="IPR000257">
    <property type="entry name" value="Uroporphyrinogen_deCOase"/>
</dbReference>
<dbReference type="InterPro" id="IPR006361">
    <property type="entry name" value="Uroporphyrinogen_deCO2ase_HemE"/>
</dbReference>
<gene>
    <name evidence="7 12" type="primary">hemE</name>
    <name evidence="12" type="ORF">JYU14_03670</name>
</gene>
<comment type="subcellular location">
    <subcellularLocation>
        <location evidence="7">Cytoplasm</location>
    </subcellularLocation>
</comment>
<evidence type="ECO:0000313" key="12">
    <source>
        <dbReference type="EMBL" id="MBN4067164.1"/>
    </source>
</evidence>
<keyword evidence="7" id="KW-0963">Cytoplasm</keyword>
<dbReference type="PANTHER" id="PTHR21091">
    <property type="entry name" value="METHYLTETRAHYDROFOLATE:HOMOCYSTEINE METHYLTRANSFERASE RELATED"/>
    <property type="match status" value="1"/>
</dbReference>
<evidence type="ECO:0000256" key="4">
    <source>
        <dbReference type="ARBA" id="ARBA00022793"/>
    </source>
</evidence>
<dbReference type="PANTHER" id="PTHR21091:SF169">
    <property type="entry name" value="UROPORPHYRINOGEN DECARBOXYLASE"/>
    <property type="match status" value="1"/>
</dbReference>
<dbReference type="EC" id="4.1.1.37" evidence="3 7"/>
<feature type="domain" description="Uroporphyrinogen decarboxylase (URO-D)" evidence="10">
    <location>
        <begin position="17"/>
        <end position="26"/>
    </location>
</feature>
<dbReference type="CDD" id="cd00717">
    <property type="entry name" value="URO-D"/>
    <property type="match status" value="1"/>
</dbReference>
<evidence type="ECO:0000256" key="3">
    <source>
        <dbReference type="ARBA" id="ARBA00012288"/>
    </source>
</evidence>
<evidence type="ECO:0000256" key="1">
    <source>
        <dbReference type="ARBA" id="ARBA00004804"/>
    </source>
</evidence>
<feature type="domain" description="Uroporphyrinogen decarboxylase (URO-D)" evidence="11">
    <location>
        <begin position="134"/>
        <end position="150"/>
    </location>
</feature>
<reference evidence="12 13" key="1">
    <citation type="submission" date="2021-02" db="EMBL/GenBank/DDBJ databases">
        <title>Activity-based single-cell genomes from oceanic crustal fluid captures similar information to metagenomic and metatranscriptomic surveys with orders of magnitude less sampling.</title>
        <authorList>
            <person name="D'Angelo T.S."/>
            <person name="Orcutt B.N."/>
        </authorList>
    </citation>
    <scope>NUCLEOTIDE SEQUENCE [LARGE SCALE GENOMIC DNA]</scope>
    <source>
        <strain evidence="12">AH-315-G07</strain>
    </source>
</reference>
<keyword evidence="13" id="KW-1185">Reference proteome</keyword>
<feature type="binding site" evidence="7">
    <location>
        <position position="312"/>
    </location>
    <ligand>
        <name>substrate</name>
    </ligand>
</feature>
<comment type="function">
    <text evidence="7">Catalyzes the decarboxylation of four acetate groups of uroporphyrinogen-III to yield coproporphyrinogen-III.</text>
</comment>
<comment type="caution">
    <text evidence="7">Lacks conserved residue(s) required for the propagation of feature annotation.</text>
</comment>
<dbReference type="NCBIfam" id="TIGR01464">
    <property type="entry name" value="hemE"/>
    <property type="match status" value="1"/>
</dbReference>
<dbReference type="InterPro" id="IPR038071">
    <property type="entry name" value="UROD/MetE-like_sf"/>
</dbReference>